<proteinExistence type="inferred from homology"/>
<organism evidence="9 10">
    <name type="scientific">Spodoptera exigua</name>
    <name type="common">Beet armyworm</name>
    <name type="synonym">Noctua fulgens</name>
    <dbReference type="NCBI Taxonomy" id="7107"/>
    <lineage>
        <taxon>Eukaryota</taxon>
        <taxon>Metazoa</taxon>
        <taxon>Ecdysozoa</taxon>
        <taxon>Arthropoda</taxon>
        <taxon>Hexapoda</taxon>
        <taxon>Insecta</taxon>
        <taxon>Pterygota</taxon>
        <taxon>Neoptera</taxon>
        <taxon>Endopterygota</taxon>
        <taxon>Lepidoptera</taxon>
        <taxon>Glossata</taxon>
        <taxon>Ditrysia</taxon>
        <taxon>Noctuoidea</taxon>
        <taxon>Noctuidae</taxon>
        <taxon>Amphipyrinae</taxon>
        <taxon>Spodoptera</taxon>
    </lineage>
</organism>
<dbReference type="Pfam" id="PF10601">
    <property type="entry name" value="zf-LITAF-like"/>
    <property type="match status" value="1"/>
</dbReference>
<dbReference type="AlphaFoldDB" id="A0A922MCP8"/>
<dbReference type="InterPro" id="IPR037519">
    <property type="entry name" value="LITAF_fam"/>
</dbReference>
<evidence type="ECO:0000256" key="4">
    <source>
        <dbReference type="ARBA" id="ARBA00005975"/>
    </source>
</evidence>
<dbReference type="PANTHER" id="PTHR23292:SF14">
    <property type="entry name" value="FI16615P1-RELATED"/>
    <property type="match status" value="1"/>
</dbReference>
<comment type="caution">
    <text evidence="9">The sequence shown here is derived from an EMBL/GenBank/DDBJ whole genome shotgun (WGS) entry which is preliminary data.</text>
</comment>
<dbReference type="PROSITE" id="PS51837">
    <property type="entry name" value="LITAF"/>
    <property type="match status" value="1"/>
</dbReference>
<keyword evidence="5" id="KW-0479">Metal-binding</keyword>
<gene>
    <name evidence="9" type="ORF">HF086_001201</name>
</gene>
<comment type="subcellular location">
    <subcellularLocation>
        <location evidence="2">Endosome membrane</location>
        <topology evidence="2">Peripheral membrane protein</topology>
    </subcellularLocation>
    <subcellularLocation>
        <location evidence="1">Late endosome membrane</location>
    </subcellularLocation>
    <subcellularLocation>
        <location evidence="3">Lysosome membrane</location>
        <topology evidence="3">Peripheral membrane protein</topology>
        <orientation evidence="3">Cytoplasmic side</orientation>
    </subcellularLocation>
</comment>
<evidence type="ECO:0000256" key="3">
    <source>
        <dbReference type="ARBA" id="ARBA00004630"/>
    </source>
</evidence>
<evidence type="ECO:0000256" key="6">
    <source>
        <dbReference type="ARBA" id="ARBA00022833"/>
    </source>
</evidence>
<evidence type="ECO:0000256" key="7">
    <source>
        <dbReference type="ARBA" id="ARBA00023136"/>
    </source>
</evidence>
<keyword evidence="7" id="KW-0472">Membrane</keyword>
<dbReference type="SMART" id="SM00714">
    <property type="entry name" value="LITAF"/>
    <property type="match status" value="1"/>
</dbReference>
<dbReference type="Proteomes" id="UP000814243">
    <property type="component" value="Unassembled WGS sequence"/>
</dbReference>
<dbReference type="GO" id="GO:0008270">
    <property type="term" value="F:zinc ion binding"/>
    <property type="evidence" value="ECO:0007669"/>
    <property type="project" value="TreeGrafter"/>
</dbReference>
<name>A0A922MCP8_SPOEX</name>
<evidence type="ECO:0000313" key="9">
    <source>
        <dbReference type="EMBL" id="KAH9633999.1"/>
    </source>
</evidence>
<keyword evidence="6" id="KW-0862">Zinc</keyword>
<accession>A0A922MCP8</accession>
<feature type="domain" description="LITAF" evidence="8">
    <location>
        <begin position="53"/>
        <end position="134"/>
    </location>
</feature>
<evidence type="ECO:0000256" key="5">
    <source>
        <dbReference type="ARBA" id="ARBA00022723"/>
    </source>
</evidence>
<comment type="similarity">
    <text evidence="4">Belongs to the CDIP1/LITAF family.</text>
</comment>
<dbReference type="PANTHER" id="PTHR23292">
    <property type="entry name" value="LIPOPOLYSACCHARIDE-INDUCED TUMOR NECROSIS FACTOR-ALPHA FACTOR"/>
    <property type="match status" value="1"/>
</dbReference>
<evidence type="ECO:0000313" key="10">
    <source>
        <dbReference type="Proteomes" id="UP000814243"/>
    </source>
</evidence>
<protein>
    <recommendedName>
        <fullName evidence="8">LITAF domain-containing protein</fullName>
    </recommendedName>
</protein>
<reference evidence="9" key="1">
    <citation type="journal article" date="2021" name="G3 (Bethesda)">
        <title>Genome and transcriptome analysis of the beet armyworm Spodoptera exigua reveals targets for pest control. .</title>
        <authorList>
            <person name="Simon S."/>
            <person name="Breeschoten T."/>
            <person name="Jansen H.J."/>
            <person name="Dirks R.P."/>
            <person name="Schranz M.E."/>
            <person name="Ros V.I.D."/>
        </authorList>
    </citation>
    <scope>NUCLEOTIDE SEQUENCE</scope>
    <source>
        <strain evidence="9">TB_SE_WUR_2020</strain>
    </source>
</reference>
<evidence type="ECO:0000256" key="1">
    <source>
        <dbReference type="ARBA" id="ARBA00004414"/>
    </source>
</evidence>
<evidence type="ECO:0000259" key="8">
    <source>
        <dbReference type="PROSITE" id="PS51837"/>
    </source>
</evidence>
<evidence type="ECO:0000256" key="2">
    <source>
        <dbReference type="ARBA" id="ARBA00004481"/>
    </source>
</evidence>
<dbReference type="InterPro" id="IPR006629">
    <property type="entry name" value="LITAF"/>
</dbReference>
<dbReference type="EMBL" id="JACEFF010000624">
    <property type="protein sequence ID" value="KAH9633999.1"/>
    <property type="molecule type" value="Genomic_DNA"/>
</dbReference>
<dbReference type="GO" id="GO:0031902">
    <property type="term" value="C:late endosome membrane"/>
    <property type="evidence" value="ECO:0007669"/>
    <property type="project" value="UniProtKB-SubCell"/>
</dbReference>
<dbReference type="GO" id="GO:0005765">
    <property type="term" value="C:lysosomal membrane"/>
    <property type="evidence" value="ECO:0007669"/>
    <property type="project" value="UniProtKB-SubCell"/>
</dbReference>
<sequence length="134" mass="14833">MQNDGLPLYPSDFNTQVQDNTIEELLRLFILLQIKKFHQKSDPSITVAQPLVEPMPHVPAKPLLGPANTVTTCQFCHASIKTAVKYTTTARTHMAAALCGLLCCLCCVPYGSDSAKNTDHYCPNCERYLGTYVK</sequence>